<accession>A0A8S3Z6Q4</accession>
<keyword evidence="1" id="KW-0732">Signal</keyword>
<dbReference type="InterPro" id="IPR007110">
    <property type="entry name" value="Ig-like_dom"/>
</dbReference>
<feature type="domain" description="Ig-like" evidence="4">
    <location>
        <begin position="2"/>
        <end position="98"/>
    </location>
</feature>
<name>A0A8S3Z6Q4_9EUPU</name>
<dbReference type="SMART" id="SM00409">
    <property type="entry name" value="IG"/>
    <property type="match status" value="1"/>
</dbReference>
<dbReference type="SUPFAM" id="SSF48726">
    <property type="entry name" value="Immunoglobulin"/>
    <property type="match status" value="1"/>
</dbReference>
<dbReference type="InterPro" id="IPR013783">
    <property type="entry name" value="Ig-like_fold"/>
</dbReference>
<evidence type="ECO:0000313" key="5">
    <source>
        <dbReference type="EMBL" id="CAG5122881.1"/>
    </source>
</evidence>
<dbReference type="GO" id="GO:0030424">
    <property type="term" value="C:axon"/>
    <property type="evidence" value="ECO:0007669"/>
    <property type="project" value="TreeGrafter"/>
</dbReference>
<dbReference type="PROSITE" id="PS50835">
    <property type="entry name" value="IG_LIKE"/>
    <property type="match status" value="1"/>
</dbReference>
<dbReference type="InterPro" id="IPR003599">
    <property type="entry name" value="Ig_sub"/>
</dbReference>
<reference evidence="5" key="1">
    <citation type="submission" date="2021-04" db="EMBL/GenBank/DDBJ databases">
        <authorList>
            <consortium name="Molecular Ecology Group"/>
        </authorList>
    </citation>
    <scope>NUCLEOTIDE SEQUENCE</scope>
</reference>
<evidence type="ECO:0000313" key="6">
    <source>
        <dbReference type="Proteomes" id="UP000678393"/>
    </source>
</evidence>
<dbReference type="InterPro" id="IPR003598">
    <property type="entry name" value="Ig_sub2"/>
</dbReference>
<evidence type="ECO:0000256" key="2">
    <source>
        <dbReference type="ARBA" id="ARBA00023157"/>
    </source>
</evidence>
<dbReference type="EMBL" id="CAJHNH020001384">
    <property type="protein sequence ID" value="CAG5122881.1"/>
    <property type="molecule type" value="Genomic_DNA"/>
</dbReference>
<sequence length="177" mass="19507">IPEVHLPNSRIGQQVGKDTILDCEVSASPLGYVVWRHNSESGLSNSESHEVHLYNNNNPDDSITLSLRILRVQPEDFGFYQCVATNSIGTTVRTMELFELVSKTSPSSSTSTTSVYKHIWTNSENGHEIIEIENNGRVTSHQSYLNQNVPDGQSSHKGSVMSEYQGTKSANSGSQHS</sequence>
<evidence type="ECO:0000259" key="4">
    <source>
        <dbReference type="PROSITE" id="PS50835"/>
    </source>
</evidence>
<gene>
    <name evidence="5" type="ORF">CUNI_LOCUS8439</name>
</gene>
<dbReference type="AlphaFoldDB" id="A0A8S3Z6Q4"/>
<dbReference type="GO" id="GO:0050808">
    <property type="term" value="P:synapse organization"/>
    <property type="evidence" value="ECO:0007669"/>
    <property type="project" value="TreeGrafter"/>
</dbReference>
<dbReference type="GO" id="GO:0043025">
    <property type="term" value="C:neuronal cell body"/>
    <property type="evidence" value="ECO:0007669"/>
    <property type="project" value="TreeGrafter"/>
</dbReference>
<dbReference type="OrthoDB" id="10012075at2759"/>
<dbReference type="PANTHER" id="PTHR45080:SF8">
    <property type="entry name" value="IG-LIKE DOMAIN-CONTAINING PROTEIN"/>
    <property type="match status" value="1"/>
</dbReference>
<feature type="non-terminal residue" evidence="5">
    <location>
        <position position="177"/>
    </location>
</feature>
<keyword evidence="6" id="KW-1185">Reference proteome</keyword>
<dbReference type="InterPro" id="IPR036179">
    <property type="entry name" value="Ig-like_dom_sf"/>
</dbReference>
<feature type="non-terminal residue" evidence="5">
    <location>
        <position position="1"/>
    </location>
</feature>
<dbReference type="SMART" id="SM00408">
    <property type="entry name" value="IGc2"/>
    <property type="match status" value="1"/>
</dbReference>
<comment type="caution">
    <text evidence="5">The sequence shown here is derived from an EMBL/GenBank/DDBJ whole genome shotgun (WGS) entry which is preliminary data.</text>
</comment>
<evidence type="ECO:0000256" key="3">
    <source>
        <dbReference type="SAM" id="MobiDB-lite"/>
    </source>
</evidence>
<dbReference type="InterPro" id="IPR013098">
    <property type="entry name" value="Ig_I-set"/>
</dbReference>
<feature type="region of interest" description="Disordered" evidence="3">
    <location>
        <begin position="143"/>
        <end position="177"/>
    </location>
</feature>
<dbReference type="Gene3D" id="2.60.40.10">
    <property type="entry name" value="Immunoglobulins"/>
    <property type="match status" value="1"/>
</dbReference>
<dbReference type="GO" id="GO:0005886">
    <property type="term" value="C:plasma membrane"/>
    <property type="evidence" value="ECO:0007669"/>
    <property type="project" value="TreeGrafter"/>
</dbReference>
<dbReference type="GO" id="GO:0007156">
    <property type="term" value="P:homophilic cell adhesion via plasma membrane adhesion molecules"/>
    <property type="evidence" value="ECO:0007669"/>
    <property type="project" value="TreeGrafter"/>
</dbReference>
<protein>
    <recommendedName>
        <fullName evidence="4">Ig-like domain-containing protein</fullName>
    </recommendedName>
</protein>
<dbReference type="Proteomes" id="UP000678393">
    <property type="component" value="Unassembled WGS sequence"/>
</dbReference>
<organism evidence="5 6">
    <name type="scientific">Candidula unifasciata</name>
    <dbReference type="NCBI Taxonomy" id="100452"/>
    <lineage>
        <taxon>Eukaryota</taxon>
        <taxon>Metazoa</taxon>
        <taxon>Spiralia</taxon>
        <taxon>Lophotrochozoa</taxon>
        <taxon>Mollusca</taxon>
        <taxon>Gastropoda</taxon>
        <taxon>Heterobranchia</taxon>
        <taxon>Euthyneura</taxon>
        <taxon>Panpulmonata</taxon>
        <taxon>Eupulmonata</taxon>
        <taxon>Stylommatophora</taxon>
        <taxon>Helicina</taxon>
        <taxon>Helicoidea</taxon>
        <taxon>Geomitridae</taxon>
        <taxon>Candidula</taxon>
    </lineage>
</organism>
<dbReference type="GO" id="GO:0008046">
    <property type="term" value="F:axon guidance receptor activity"/>
    <property type="evidence" value="ECO:0007669"/>
    <property type="project" value="TreeGrafter"/>
</dbReference>
<dbReference type="PANTHER" id="PTHR45080">
    <property type="entry name" value="CONTACTIN 5"/>
    <property type="match status" value="1"/>
</dbReference>
<evidence type="ECO:0000256" key="1">
    <source>
        <dbReference type="ARBA" id="ARBA00022729"/>
    </source>
</evidence>
<proteinExistence type="predicted"/>
<dbReference type="InterPro" id="IPR050958">
    <property type="entry name" value="Cell_Adh-Cytoskel_Orgn"/>
</dbReference>
<dbReference type="Pfam" id="PF07679">
    <property type="entry name" value="I-set"/>
    <property type="match status" value="1"/>
</dbReference>
<keyword evidence="2" id="KW-1015">Disulfide bond</keyword>